<evidence type="ECO:0000313" key="7">
    <source>
        <dbReference type="EMBL" id="CAF2795388.1"/>
    </source>
</evidence>
<feature type="region of interest" description="Disordered" evidence="5">
    <location>
        <begin position="1637"/>
        <end position="1678"/>
    </location>
</feature>
<feature type="compositionally biased region" description="Polar residues" evidence="5">
    <location>
        <begin position="633"/>
        <end position="647"/>
    </location>
</feature>
<feature type="compositionally biased region" description="Pro residues" evidence="5">
    <location>
        <begin position="1742"/>
        <end position="1755"/>
    </location>
</feature>
<feature type="compositionally biased region" description="Basic and acidic residues" evidence="5">
    <location>
        <begin position="1880"/>
        <end position="1899"/>
    </location>
</feature>
<gene>
    <name evidence="7" type="ORF">LSAA_2237</name>
</gene>
<evidence type="ECO:0000256" key="2">
    <source>
        <dbReference type="ARBA" id="ARBA00022553"/>
    </source>
</evidence>
<evidence type="ECO:0000256" key="4">
    <source>
        <dbReference type="SAM" id="Coils"/>
    </source>
</evidence>
<feature type="region of interest" description="Disordered" evidence="5">
    <location>
        <begin position="1785"/>
        <end position="1807"/>
    </location>
</feature>
<feature type="region of interest" description="Disordered" evidence="5">
    <location>
        <begin position="434"/>
        <end position="497"/>
    </location>
</feature>
<dbReference type="Proteomes" id="UP000675881">
    <property type="component" value="Chromosome 10"/>
</dbReference>
<feature type="compositionally biased region" description="Basic and acidic residues" evidence="5">
    <location>
        <begin position="227"/>
        <end position="236"/>
    </location>
</feature>
<evidence type="ECO:0000313" key="8">
    <source>
        <dbReference type="Proteomes" id="UP000675881"/>
    </source>
</evidence>
<dbReference type="Pfam" id="PF15914">
    <property type="entry name" value="FAM193_C"/>
    <property type="match status" value="1"/>
</dbReference>
<dbReference type="PANTHER" id="PTHR15109:SF4">
    <property type="entry name" value="FAM193 C-TERMINAL DOMAIN-CONTAINING PROTEIN"/>
    <property type="match status" value="1"/>
</dbReference>
<feature type="compositionally biased region" description="Acidic residues" evidence="5">
    <location>
        <begin position="1656"/>
        <end position="1668"/>
    </location>
</feature>
<feature type="region of interest" description="Disordered" evidence="5">
    <location>
        <begin position="1332"/>
        <end position="1359"/>
    </location>
</feature>
<feature type="coiled-coil region" evidence="4">
    <location>
        <begin position="1923"/>
        <end position="1954"/>
    </location>
</feature>
<dbReference type="InterPro" id="IPR029717">
    <property type="entry name" value="FAM193"/>
</dbReference>
<feature type="region of interest" description="Disordered" evidence="5">
    <location>
        <begin position="2341"/>
        <end position="2364"/>
    </location>
</feature>
<dbReference type="InterPro" id="IPR031802">
    <property type="entry name" value="FAM193_C"/>
</dbReference>
<keyword evidence="2" id="KW-0597">Phosphoprotein</keyword>
<feature type="compositionally biased region" description="Basic residues" evidence="5">
    <location>
        <begin position="676"/>
        <end position="698"/>
    </location>
</feature>
<feature type="compositionally biased region" description="Polar residues" evidence="5">
    <location>
        <begin position="2035"/>
        <end position="2051"/>
    </location>
</feature>
<feature type="compositionally biased region" description="Basic and acidic residues" evidence="5">
    <location>
        <begin position="463"/>
        <end position="484"/>
    </location>
</feature>
<comment type="similarity">
    <text evidence="1">Belongs to the FAM193 family.</text>
</comment>
<reference evidence="7" key="1">
    <citation type="submission" date="2021-02" db="EMBL/GenBank/DDBJ databases">
        <authorList>
            <person name="Bekaert M."/>
        </authorList>
    </citation>
    <scope>NUCLEOTIDE SEQUENCE</scope>
    <source>
        <strain evidence="7">IoA-00</strain>
    </source>
</reference>
<feature type="region of interest" description="Disordered" evidence="5">
    <location>
        <begin position="1737"/>
        <end position="1771"/>
    </location>
</feature>
<proteinExistence type="inferred from homology"/>
<feature type="region of interest" description="Disordered" evidence="5">
    <location>
        <begin position="607"/>
        <end position="702"/>
    </location>
</feature>
<feature type="domain" description="FAM193 C-terminal" evidence="6">
    <location>
        <begin position="2372"/>
        <end position="2418"/>
    </location>
</feature>
<accession>A0A7R8CEF1</accession>
<protein>
    <submittedName>
        <fullName evidence="7">(salmon louse) hypothetical protein</fullName>
    </submittedName>
</protein>
<feature type="region of interest" description="Disordered" evidence="5">
    <location>
        <begin position="1261"/>
        <end position="1288"/>
    </location>
</feature>
<evidence type="ECO:0000259" key="6">
    <source>
        <dbReference type="Pfam" id="PF15914"/>
    </source>
</evidence>
<feature type="compositionally biased region" description="Pro residues" evidence="5">
    <location>
        <begin position="1905"/>
        <end position="1915"/>
    </location>
</feature>
<keyword evidence="8" id="KW-1185">Reference proteome</keyword>
<feature type="compositionally biased region" description="Basic and acidic residues" evidence="5">
    <location>
        <begin position="439"/>
        <end position="454"/>
    </location>
</feature>
<feature type="region of interest" description="Disordered" evidence="5">
    <location>
        <begin position="1960"/>
        <end position="1980"/>
    </location>
</feature>
<sequence length="2421" mass="270159">MIALEKEVDIFDMTYILDCVKENNLRTDLGNYRLGISLFEEYDPYDILIGEKTWMDIKKLNDIGEECSQLDNFDKAVLTPSASSKNRKINRPYSHDEQVDILKFIISHGKHNKLKDINTWREMEADGVCSGLRAATSLKEHFRKQILPRIHVKTYPQFSEEDLNKILRGWKGSKAFVPPSFKVEVLERSSTPKKSVPCNNDAANHRQANVKSENSVRALRKSPRKLIHSDKTRIDESFDTNNKEEEEPTNPSNKRIKLCSLNKPKASSTPIHKYFVKESQVRITETQEKTNSKNIPSHCLNSTNFGSFPEELVAFLEKGSQSNLHYDREQCLNKESTTSNKGRKSMSLVNYYELKENRISPKRNEDENSIPIIIDGAKGQLGGRSGVGDVYVTVSKALGLSQTDPLKSKEHEAFTKTRMSQSLNYSSQTKFLATWNPGQKDDSQEPEEKEHSSDLDSSSESNNSRDTEDSSNDLCRKNGGDSRNEGNTALSNSFPKNKSQLFMNFPNSPNLMISNVKYSTGVNCVEDNETMNIVPNEVEGGSQISITEHKVILTGEPMNENTVLVKDYDKNLLKCINKKIVKVALRRLSSIQLSKFGIHSEPLESSYIDESDTNRSDSSEDEVILPSNHDRNNAQISQSQPLSNKSSGLAHHLSLTQEPTRQPRRGRPPYKQTKPATKKKAVLHSKNVKARSNSRKRQLYSSKEESIPIAFTPVESATVSSRVSKNNFQSLVFPYKNPTQKTFNDNKDLSSEEENEEYHPSDNSDTSGNSVCSMKLRNAQRPHIDSHQKHRERKKALKIKKKAETETLDFDTVFPIQKKESSEDSFTVEEDAILLELLGKGHISGSDIKQLYKSKALPGRSISSIKKRLYDLKIVNWIVKRHCYGALSGNLIWKRIESDRTLRHKSADSIHKRFMSHILPNISSFDLEKERKKSTRMSVEEECSGARSGKEMNSVDCEEDGMMQDKLLEELLRLRLRLADNSCSNSSSSSSMLPPKQRLKLFQPRSKFEQFKDILQESQLRHCCEVQSHKEEVGLRATWSELKDGIAAIYSNILSGANSHDKPDLTPLQDKVAQLTWKDPHQLFVRLESGIREFVIDLKLQLIELLQKQAKNPSLAQDFIQSLLDGYEKICTAAAYISPALQELEMGHLRIFGLTWELMNKHLYQSIIYTDPLIQNNLPIFISQLRSLYPDKEHEARYTELVRSYLDFDVEMEKIGAFWKLSEPLIANYNKEQVLLMEKQRMLKEDWEKFKMQRKAIDKQLKEEGADQDNGQSSDASQSDEKSEESISVMSESFNHLLNGIEDLGVDGIPPEIEKDMRRMLRLDSPSLFSLPFPRNNAGATTIEEEDGRRSESEMMSPFGLSTEDCNSMAQLIQYGLLFHEDTSDDEDVIEFEKDPSPNGQCTSPPKFPTPDENTEGLKENGDCECHACASLASISQTLSKCAITDTPPNSPPNVPANTGVASNLDLYPHIHGSSDLSNTTLTINNTKTSSTSSYSSSNQTCVPLENAEAQAPLLTHDSSSCSSSSSSSSINSQIVNGDSKLSLEDSTEPVPLIQSSSLNMGVDAASPSTNIVITTTSSSSCVSSSQSTSQVVVVAVAAQQQLLLPPPKEKYVPPIMEILEKLINFCNNTTVGIRKMPPAPSASAVRKGKVPPPPLEDEEDLTEDEDTCSSSSASADSKHCSCCYCEVFGHGGASVAPVSRNYPEMRERLRLLLNKKKKCKQQQQQVKAKSVIENKEKLQQPPQPVQPAPPPPQQPHHHHHHHLHHHSSKANDIQPVLPIPISTSASTSKISDKSTLLQENKQQHKSSINNMNVKQQQQHVQTSSQQAKSRDVEELLEYIEGNLKTTNEKKRAKKDRQRQQRLEELRRREEEERIVKQKEEEERRLREEEQRRDKERAHQILKKPPLPHAAPPSKPDFQMDAAQRLEELKAQHLREVEQLKIIQQQQLEETQRSLLLQHQRTSSKNVVVPSSSSSQSNSSFNLKQALTAASISTTTASSASSSTSNSSKSGGSKQVRITRTPNGGVEFSTVEDPCTSSSSVMNNGVPSSPPALSTASMAFANNGMMFKPSIPSSKLSSNQPMVTIKRVHTGSKLLYTLINGQVHKSQHAPVDLIPGAKALKTSSGDGGANLQLSKKQRKKLRKQFKSVEELRSSSPVNTFTATENYAPQKSVSTSALKGLPTTPEGKLDLDNLNLPPGISITRIEGPSAAAPSASSMMVPPPMFPGGLIPTPNGTPVGYSAMAGMPPSLNGPNVIVVDTSTLTTREEEEAEKNNKKIVIPPMQQPQTLVNNNFPGFLQPEMPPPTTTSASSNHEDNISSSSGPQVLIKNINGQVVITPVPGTGATPDSIPAKLNGNSNNNNSTRENIDEINSIFAPKDIDLENGEIDDDEREIEAFKRFCFNSVPLQQKTKVNFDVKKYRF</sequence>
<feature type="compositionally biased region" description="Basic residues" evidence="5">
    <location>
        <begin position="1756"/>
        <end position="1769"/>
    </location>
</feature>
<feature type="compositionally biased region" description="Low complexity" evidence="5">
    <location>
        <begin position="1995"/>
        <end position="2010"/>
    </location>
</feature>
<feature type="compositionally biased region" description="Polar residues" evidence="5">
    <location>
        <begin position="485"/>
        <end position="497"/>
    </location>
</feature>
<evidence type="ECO:0000256" key="3">
    <source>
        <dbReference type="ARBA" id="ARBA00023054"/>
    </source>
</evidence>
<feature type="region of interest" description="Disordered" evidence="5">
    <location>
        <begin position="208"/>
        <end position="256"/>
    </location>
</feature>
<dbReference type="EMBL" id="HG994589">
    <property type="protein sequence ID" value="CAF2795388.1"/>
    <property type="molecule type" value="Genomic_DNA"/>
</dbReference>
<dbReference type="PANTHER" id="PTHR15109">
    <property type="entry name" value="AGAP004327-PA"/>
    <property type="match status" value="1"/>
</dbReference>
<feature type="compositionally biased region" description="Polar residues" evidence="5">
    <location>
        <begin position="2011"/>
        <end position="2022"/>
    </location>
</feature>
<keyword evidence="3 4" id="KW-0175">Coiled coil</keyword>
<feature type="region of interest" description="Disordered" evidence="5">
    <location>
        <begin position="1393"/>
        <end position="1416"/>
    </location>
</feature>
<evidence type="ECO:0000256" key="1">
    <source>
        <dbReference type="ARBA" id="ARBA00009689"/>
    </source>
</evidence>
<name>A0A7R8CEF1_LEPSM</name>
<organism evidence="7 8">
    <name type="scientific">Lepeophtheirus salmonis</name>
    <name type="common">Salmon louse</name>
    <name type="synonym">Caligus salmonis</name>
    <dbReference type="NCBI Taxonomy" id="72036"/>
    <lineage>
        <taxon>Eukaryota</taxon>
        <taxon>Metazoa</taxon>
        <taxon>Ecdysozoa</taxon>
        <taxon>Arthropoda</taxon>
        <taxon>Crustacea</taxon>
        <taxon>Multicrustacea</taxon>
        <taxon>Hexanauplia</taxon>
        <taxon>Copepoda</taxon>
        <taxon>Siphonostomatoida</taxon>
        <taxon>Caligidae</taxon>
        <taxon>Lepeophtheirus</taxon>
    </lineage>
</organism>
<dbReference type="OrthoDB" id="10044608at2759"/>
<feature type="region of interest" description="Disordered" evidence="5">
    <location>
        <begin position="736"/>
        <end position="771"/>
    </location>
</feature>
<feature type="region of interest" description="Disordered" evidence="5">
    <location>
        <begin position="1995"/>
        <end position="2051"/>
    </location>
</feature>
<evidence type="ECO:0000256" key="5">
    <source>
        <dbReference type="SAM" id="MobiDB-lite"/>
    </source>
</evidence>
<feature type="region of interest" description="Disordered" evidence="5">
    <location>
        <begin position="1880"/>
        <end position="1917"/>
    </location>
</feature>
<feature type="region of interest" description="Disordered" evidence="5">
    <location>
        <begin position="2297"/>
        <end position="2324"/>
    </location>
</feature>